<evidence type="ECO:0000256" key="3">
    <source>
        <dbReference type="ARBA" id="ARBA00022692"/>
    </source>
</evidence>
<feature type="region of interest" description="Disordered" evidence="9">
    <location>
        <begin position="567"/>
        <end position="625"/>
    </location>
</feature>
<dbReference type="PROSITE" id="PS00018">
    <property type="entry name" value="EF_HAND_1"/>
    <property type="match status" value="2"/>
</dbReference>
<organism evidence="12 13">
    <name type="scientific">Sarcoptes scabiei</name>
    <name type="common">Itch mite</name>
    <name type="synonym">Acarus scabiei</name>
    <dbReference type="NCBI Taxonomy" id="52283"/>
    <lineage>
        <taxon>Eukaryota</taxon>
        <taxon>Metazoa</taxon>
        <taxon>Ecdysozoa</taxon>
        <taxon>Arthropoda</taxon>
        <taxon>Chelicerata</taxon>
        <taxon>Arachnida</taxon>
        <taxon>Acari</taxon>
        <taxon>Acariformes</taxon>
        <taxon>Sarcoptiformes</taxon>
        <taxon>Astigmata</taxon>
        <taxon>Psoroptidia</taxon>
        <taxon>Sarcoptoidea</taxon>
        <taxon>Sarcoptidae</taxon>
        <taxon>Sarcoptinae</taxon>
        <taxon>Sarcoptes</taxon>
    </lineage>
</organism>
<keyword evidence="4" id="KW-0106">Calcium</keyword>
<proteinExistence type="predicted"/>
<feature type="transmembrane region" description="Helical" evidence="10">
    <location>
        <begin position="338"/>
        <end position="359"/>
    </location>
</feature>
<dbReference type="InterPro" id="IPR013099">
    <property type="entry name" value="K_chnl_dom"/>
</dbReference>
<feature type="compositionally biased region" description="Polar residues" evidence="9">
    <location>
        <begin position="605"/>
        <end position="625"/>
    </location>
</feature>
<dbReference type="PRINTS" id="PR00450">
    <property type="entry name" value="RECOVERIN"/>
</dbReference>
<dbReference type="PROSITE" id="PS50222">
    <property type="entry name" value="EF_HAND_2"/>
    <property type="match status" value="3"/>
</dbReference>
<feature type="transmembrane region" description="Helical" evidence="10">
    <location>
        <begin position="204"/>
        <end position="225"/>
    </location>
</feature>
<comment type="caution">
    <text evidence="12">The sequence shown here is derived from an EMBL/GenBank/DDBJ whole genome shotgun (WGS) entry which is preliminary data.</text>
</comment>
<dbReference type="GO" id="GO:0005509">
    <property type="term" value="F:calcium ion binding"/>
    <property type="evidence" value="ECO:0007669"/>
    <property type="project" value="InterPro"/>
</dbReference>
<dbReference type="Proteomes" id="UP000616769">
    <property type="component" value="Unassembled WGS sequence"/>
</dbReference>
<evidence type="ECO:0000256" key="7">
    <source>
        <dbReference type="ARBA" id="ARBA00023136"/>
    </source>
</evidence>
<feature type="transmembrane region" description="Helical" evidence="10">
    <location>
        <begin position="500"/>
        <end position="523"/>
    </location>
</feature>
<dbReference type="GO" id="GO:0015271">
    <property type="term" value="F:outward rectifier potassium channel activity"/>
    <property type="evidence" value="ECO:0007669"/>
    <property type="project" value="TreeGrafter"/>
</dbReference>
<evidence type="ECO:0000256" key="5">
    <source>
        <dbReference type="ARBA" id="ARBA00022989"/>
    </source>
</evidence>
<dbReference type="GO" id="GO:0022841">
    <property type="term" value="F:potassium ion leak channel activity"/>
    <property type="evidence" value="ECO:0007669"/>
    <property type="project" value="TreeGrafter"/>
</dbReference>
<evidence type="ECO:0000313" key="13">
    <source>
        <dbReference type="Proteomes" id="UP000616769"/>
    </source>
</evidence>
<dbReference type="Gene3D" id="1.10.287.70">
    <property type="match status" value="1"/>
</dbReference>
<dbReference type="PANTHER" id="PTHR11003:SF335">
    <property type="entry name" value="POTASSIUM CHANNEL DOMAIN-CONTAINING PROTEIN"/>
    <property type="match status" value="1"/>
</dbReference>
<dbReference type="SUPFAM" id="SSF81324">
    <property type="entry name" value="Voltage-gated potassium channels"/>
    <property type="match status" value="2"/>
</dbReference>
<evidence type="ECO:0000313" key="12">
    <source>
        <dbReference type="EMBL" id="KPM04924.1"/>
    </source>
</evidence>
<reference evidence="12 13" key="1">
    <citation type="journal article" date="2015" name="Parasit. Vectors">
        <title>Draft genome of the scabies mite.</title>
        <authorList>
            <person name="Rider S.D.Jr."/>
            <person name="Morgan M.S."/>
            <person name="Arlian L.G."/>
        </authorList>
    </citation>
    <scope>NUCLEOTIDE SEQUENCE [LARGE SCALE GENOMIC DNA]</scope>
    <source>
        <strain evidence="12">Arlian Lab</strain>
    </source>
</reference>
<dbReference type="Gene3D" id="1.10.238.10">
    <property type="entry name" value="EF-hand"/>
    <property type="match status" value="1"/>
</dbReference>
<dbReference type="InterPro" id="IPR003280">
    <property type="entry name" value="2pore_dom_K_chnl"/>
</dbReference>
<keyword evidence="2" id="KW-0813">Transport</keyword>
<dbReference type="CDD" id="cd00051">
    <property type="entry name" value="EFh"/>
    <property type="match status" value="2"/>
</dbReference>
<dbReference type="EMBL" id="JXLN01010013">
    <property type="protein sequence ID" value="KPM04924.1"/>
    <property type="molecule type" value="Genomic_DNA"/>
</dbReference>
<dbReference type="VEuPathDB" id="VectorBase:SSCA009973"/>
<dbReference type="GO" id="GO:0005737">
    <property type="term" value="C:cytoplasm"/>
    <property type="evidence" value="ECO:0007669"/>
    <property type="project" value="UniProtKB-ARBA"/>
</dbReference>
<accession>A0A132A1W5</accession>
<dbReference type="Pfam" id="PF13499">
    <property type="entry name" value="EF-hand_7"/>
    <property type="match status" value="1"/>
</dbReference>
<evidence type="ECO:0000259" key="11">
    <source>
        <dbReference type="PROSITE" id="PS50222"/>
    </source>
</evidence>
<dbReference type="Pfam" id="PF07885">
    <property type="entry name" value="Ion_trans_2"/>
    <property type="match status" value="2"/>
</dbReference>
<dbReference type="InterPro" id="IPR018247">
    <property type="entry name" value="EF_Hand_1_Ca_BS"/>
</dbReference>
<dbReference type="GO" id="GO:0030322">
    <property type="term" value="P:stabilization of membrane potential"/>
    <property type="evidence" value="ECO:0007669"/>
    <property type="project" value="TreeGrafter"/>
</dbReference>
<feature type="domain" description="EF-hand" evidence="11">
    <location>
        <begin position="150"/>
        <end position="185"/>
    </location>
</feature>
<keyword evidence="3 10" id="KW-0812">Transmembrane</keyword>
<dbReference type="SUPFAM" id="SSF47473">
    <property type="entry name" value="EF-hand"/>
    <property type="match status" value="1"/>
</dbReference>
<sequence>SEFDDLDAPNVHFRPEALETLCQLTKFDRKELQIIYRGFKQEAPSGMVREDSFKLIYAKFFPKGADVNQYAHYVFNTFDPDRTGIVTFTDFVIGLSVLFRGTVQDKLKWVFSLYDVNCDGIISKDDLSRVIISVYDLLGKSVYPQVDEATYKHHIDRVFKKFDLNNDGLVTYEVFMEACQKLTKRQQSKFIRVVEGFKKFSNKWFSHVLLLLFLILYGFLGAYIFTQVNNMRERIVKELWWSSRKFSKGWWVRLAKIRFKEFEKQLHEACLSSQTTDSEQKIWNFWQALFFSSTIFTTIGEIFVLTYGRKFLLNDSLSTSLGYGHVVPKTDAGRVASIIYAFIGIPLLLMVLTDLGKLFTRGIKFVFKIFRKIYYTRQLRKMREATKVPTQLVSQTFDAVNKKMSTVVPLGAAKSNNPHDLNTSGGTLTTDDDETIPDFEVDDEFNLPISVAVVLLLLYMMFGAAVFTIWEKWTFFESFYFVYISLSTIGFGDYVPEHPAFMMCTFIYLLFGLALTSMCINVVQEKLSATFQKAKLRIGATMGLDIPQMVEEELNQDNVMISNLNSSVDSNNPSHIPRPILREQGIGESFRARRQKRRQSIDAGKSNSSSGQTDSKQTVNFADKD</sequence>
<evidence type="ECO:0000256" key="9">
    <source>
        <dbReference type="SAM" id="MobiDB-lite"/>
    </source>
</evidence>
<protein>
    <submittedName>
        <fullName evidence="12">TWiK family of potassium channels protein 18-like protein</fullName>
    </submittedName>
</protein>
<evidence type="ECO:0000256" key="1">
    <source>
        <dbReference type="ARBA" id="ARBA00004141"/>
    </source>
</evidence>
<dbReference type="OrthoDB" id="297496at2759"/>
<dbReference type="InterPro" id="IPR011992">
    <property type="entry name" value="EF-hand-dom_pair"/>
</dbReference>
<evidence type="ECO:0000256" key="2">
    <source>
        <dbReference type="ARBA" id="ARBA00022448"/>
    </source>
</evidence>
<gene>
    <name evidence="12" type="ORF">QR98_0033790</name>
</gene>
<keyword evidence="8 12" id="KW-0407">Ion channel</keyword>
<evidence type="ECO:0000256" key="6">
    <source>
        <dbReference type="ARBA" id="ARBA00023065"/>
    </source>
</evidence>
<dbReference type="GO" id="GO:0005886">
    <property type="term" value="C:plasma membrane"/>
    <property type="evidence" value="ECO:0007669"/>
    <property type="project" value="TreeGrafter"/>
</dbReference>
<feature type="domain" description="EF-hand" evidence="11">
    <location>
        <begin position="102"/>
        <end position="137"/>
    </location>
</feature>
<comment type="subcellular location">
    <subcellularLocation>
        <location evidence="1">Membrane</location>
        <topology evidence="1">Multi-pass membrane protein</topology>
    </subcellularLocation>
</comment>
<dbReference type="SMART" id="SM00054">
    <property type="entry name" value="EFh"/>
    <property type="match status" value="3"/>
</dbReference>
<keyword evidence="6" id="KW-0406">Ion transport</keyword>
<dbReference type="InterPro" id="IPR002048">
    <property type="entry name" value="EF_hand_dom"/>
</dbReference>
<dbReference type="PANTHER" id="PTHR11003">
    <property type="entry name" value="POTASSIUM CHANNEL, SUBFAMILY K"/>
    <property type="match status" value="1"/>
</dbReference>
<evidence type="ECO:0000256" key="4">
    <source>
        <dbReference type="ARBA" id="ARBA00022837"/>
    </source>
</evidence>
<keyword evidence="7 10" id="KW-0472">Membrane</keyword>
<feature type="transmembrane region" description="Helical" evidence="10">
    <location>
        <begin position="288"/>
        <end position="308"/>
    </location>
</feature>
<dbReference type="AlphaFoldDB" id="A0A132A1W5"/>
<feature type="non-terminal residue" evidence="12">
    <location>
        <position position="1"/>
    </location>
</feature>
<keyword evidence="5 10" id="KW-1133">Transmembrane helix</keyword>
<evidence type="ECO:0000256" key="10">
    <source>
        <dbReference type="SAM" id="Phobius"/>
    </source>
</evidence>
<name>A0A132A1W5_SARSC</name>
<evidence type="ECO:0000256" key="8">
    <source>
        <dbReference type="ARBA" id="ARBA00023303"/>
    </source>
</evidence>
<feature type="transmembrane region" description="Helical" evidence="10">
    <location>
        <begin position="449"/>
        <end position="470"/>
    </location>
</feature>
<feature type="domain" description="EF-hand" evidence="11">
    <location>
        <begin position="66"/>
        <end position="101"/>
    </location>
</feature>